<evidence type="ECO:0000256" key="1">
    <source>
        <dbReference type="SAM" id="Phobius"/>
    </source>
</evidence>
<sequence>MTNILTAIGSIVLLLVSFALFAYSFGSGEPNAIIFFAGIVAMTGSFWLPITVVGNSHKTW</sequence>
<comment type="caution">
    <text evidence="3">The sequence shown here is derived from an EMBL/GenBank/DDBJ whole genome shotgun (WGS) entry which is preliminary data.</text>
</comment>
<evidence type="ECO:0000313" key="4">
    <source>
        <dbReference type="Proteomes" id="UP000321154"/>
    </source>
</evidence>
<evidence type="ECO:0000313" key="2">
    <source>
        <dbReference type="EMBL" id="GEK82153.1"/>
    </source>
</evidence>
<keyword evidence="1" id="KW-0812">Transmembrane</keyword>
<reference evidence="3 5" key="2">
    <citation type="submission" date="2020-07" db="EMBL/GenBank/DDBJ databases">
        <title>Sequencing the genomes of 1000 actinobacteria strains.</title>
        <authorList>
            <person name="Klenk H.-P."/>
        </authorList>
    </citation>
    <scope>NUCLEOTIDE SEQUENCE [LARGE SCALE GENOMIC DNA]</scope>
    <source>
        <strain evidence="3 5">DSM 10309</strain>
    </source>
</reference>
<feature type="transmembrane region" description="Helical" evidence="1">
    <location>
        <begin position="32"/>
        <end position="54"/>
    </location>
</feature>
<protein>
    <submittedName>
        <fullName evidence="3">Uncharacterized protein</fullName>
    </submittedName>
</protein>
<dbReference type="EMBL" id="BJUV01000003">
    <property type="protein sequence ID" value="GEK82153.1"/>
    <property type="molecule type" value="Genomic_DNA"/>
</dbReference>
<keyword evidence="1" id="KW-0472">Membrane</keyword>
<dbReference type="Proteomes" id="UP000321154">
    <property type="component" value="Unassembled WGS sequence"/>
</dbReference>
<dbReference type="OrthoDB" id="5120642at2"/>
<proteinExistence type="predicted"/>
<gene>
    <name evidence="3" type="ORF">FB463_002120</name>
    <name evidence="2" type="ORF">FFA01_04620</name>
</gene>
<dbReference type="AlphaFoldDB" id="A0A7W3JJF0"/>
<evidence type="ECO:0000313" key="3">
    <source>
        <dbReference type="EMBL" id="MBA8813871.1"/>
    </source>
</evidence>
<organism evidence="3 5">
    <name type="scientific">Frigoribacterium faeni</name>
    <dbReference type="NCBI Taxonomy" id="145483"/>
    <lineage>
        <taxon>Bacteria</taxon>
        <taxon>Bacillati</taxon>
        <taxon>Actinomycetota</taxon>
        <taxon>Actinomycetes</taxon>
        <taxon>Micrococcales</taxon>
        <taxon>Microbacteriaceae</taxon>
        <taxon>Frigoribacterium</taxon>
    </lineage>
</organism>
<evidence type="ECO:0000313" key="5">
    <source>
        <dbReference type="Proteomes" id="UP000522688"/>
    </source>
</evidence>
<dbReference type="EMBL" id="JACGWW010000002">
    <property type="protein sequence ID" value="MBA8813871.1"/>
    <property type="molecule type" value="Genomic_DNA"/>
</dbReference>
<keyword evidence="1" id="KW-1133">Transmembrane helix</keyword>
<dbReference type="RefSeq" id="WP_146852573.1">
    <property type="nucleotide sequence ID" value="NZ_BAAAHR010000003.1"/>
</dbReference>
<dbReference type="Proteomes" id="UP000522688">
    <property type="component" value="Unassembled WGS sequence"/>
</dbReference>
<name>A0A7W3JJF0_9MICO</name>
<accession>A0A7W3JJF0</accession>
<reference evidence="2 4" key="1">
    <citation type="submission" date="2019-07" db="EMBL/GenBank/DDBJ databases">
        <title>Whole genome shotgun sequence of Frigoribacterium faeni NBRC 103066.</title>
        <authorList>
            <person name="Hosoyama A."/>
            <person name="Uohara A."/>
            <person name="Ohji S."/>
            <person name="Ichikawa N."/>
        </authorList>
    </citation>
    <scope>NUCLEOTIDE SEQUENCE [LARGE SCALE GENOMIC DNA]</scope>
    <source>
        <strain evidence="2 4">NBRC 103066</strain>
    </source>
</reference>
<keyword evidence="4" id="KW-1185">Reference proteome</keyword>